<dbReference type="SMART" id="SM00642">
    <property type="entry name" value="Aamy"/>
    <property type="match status" value="1"/>
</dbReference>
<evidence type="ECO:0000256" key="2">
    <source>
        <dbReference type="ARBA" id="ARBA00001913"/>
    </source>
</evidence>
<name>A0A364LEI8_TALAM</name>
<feature type="domain" description="Glycosyl hydrolase family 13 catalytic" evidence="14">
    <location>
        <begin position="32"/>
        <end position="391"/>
    </location>
</feature>
<dbReference type="InterPro" id="IPR013780">
    <property type="entry name" value="Glyco_hydro_b"/>
</dbReference>
<dbReference type="Gene3D" id="2.60.40.1180">
    <property type="entry name" value="Golgi alpha-mannosidase II"/>
    <property type="match status" value="1"/>
</dbReference>
<evidence type="ECO:0000256" key="7">
    <source>
        <dbReference type="ARBA" id="ARBA00022837"/>
    </source>
</evidence>
<dbReference type="SUPFAM" id="SSF51445">
    <property type="entry name" value="(Trans)glycosidases"/>
    <property type="match status" value="1"/>
</dbReference>
<dbReference type="EMBL" id="MIKG01000030">
    <property type="protein sequence ID" value="RAO74203.1"/>
    <property type="molecule type" value="Genomic_DNA"/>
</dbReference>
<evidence type="ECO:0000259" key="14">
    <source>
        <dbReference type="SMART" id="SM00642"/>
    </source>
</evidence>
<evidence type="ECO:0000313" key="16">
    <source>
        <dbReference type="Proteomes" id="UP000249363"/>
    </source>
</evidence>
<comment type="similarity">
    <text evidence="3">Belongs to the glycosyl hydrolase 13 family.</text>
</comment>
<proteinExistence type="inferred from homology"/>
<dbReference type="Gene3D" id="3.20.20.80">
    <property type="entry name" value="Glycosidases"/>
    <property type="match status" value="1"/>
</dbReference>
<comment type="catalytic activity">
    <reaction evidence="1">
        <text>Endohydrolysis of (1-&gt;4)-alpha-D-glucosidic linkages in polysaccharides containing three or more (1-&gt;4)-alpha-linked D-glucose units.</text>
        <dbReference type="EC" id="3.2.1.1"/>
    </reaction>
</comment>
<protein>
    <recommendedName>
        <fullName evidence="4">alpha-amylase</fullName>
        <ecNumber evidence="4">3.2.1.1</ecNumber>
    </recommendedName>
</protein>
<dbReference type="CDD" id="cd11319">
    <property type="entry name" value="AmyAc_euk_AmyA"/>
    <property type="match status" value="1"/>
</dbReference>
<dbReference type="GeneID" id="63799429"/>
<keyword evidence="16" id="KW-1185">Reference proteome</keyword>
<feature type="signal peptide" evidence="13">
    <location>
        <begin position="1"/>
        <end position="19"/>
    </location>
</feature>
<evidence type="ECO:0000313" key="15">
    <source>
        <dbReference type="EMBL" id="RAO74203.1"/>
    </source>
</evidence>
<evidence type="ECO:0000256" key="5">
    <source>
        <dbReference type="ARBA" id="ARBA00022723"/>
    </source>
</evidence>
<dbReference type="Pfam" id="PF09260">
    <property type="entry name" value="A_amylase_dom_C"/>
    <property type="match status" value="1"/>
</dbReference>
<dbReference type="InterPro" id="IPR017853">
    <property type="entry name" value="GH"/>
</dbReference>
<dbReference type="OrthoDB" id="204980at2759"/>
<evidence type="ECO:0000256" key="9">
    <source>
        <dbReference type="ARBA" id="ARBA00023180"/>
    </source>
</evidence>
<gene>
    <name evidence="15" type="ORF">BHQ10_010215</name>
</gene>
<evidence type="ECO:0000256" key="10">
    <source>
        <dbReference type="ARBA" id="ARBA00023277"/>
    </source>
</evidence>
<evidence type="ECO:0000256" key="6">
    <source>
        <dbReference type="ARBA" id="ARBA00022801"/>
    </source>
</evidence>
<feature type="chain" id="PRO_5016578388" description="alpha-amylase" evidence="13">
    <location>
        <begin position="20"/>
        <end position="831"/>
    </location>
</feature>
<keyword evidence="7" id="KW-0106">Calcium</keyword>
<dbReference type="RefSeq" id="XP_040738717.1">
    <property type="nucleotide sequence ID" value="XM_040872821.1"/>
</dbReference>
<comment type="caution">
    <text evidence="15">The sequence shown here is derived from an EMBL/GenBank/DDBJ whole genome shotgun (WGS) entry which is preliminary data.</text>
</comment>
<dbReference type="EC" id="3.2.1.1" evidence="4"/>
<dbReference type="InterPro" id="IPR015340">
    <property type="entry name" value="A_amylase_C_dom"/>
</dbReference>
<dbReference type="FunFam" id="3.20.20.80:FF:000120">
    <property type="entry name" value="Alpha-amylase A"/>
    <property type="match status" value="1"/>
</dbReference>
<keyword evidence="5" id="KW-0479">Metal-binding</keyword>
<dbReference type="Pfam" id="PF00128">
    <property type="entry name" value="Alpha-amylase"/>
    <property type="match status" value="1"/>
</dbReference>
<keyword evidence="9" id="KW-0325">Glycoprotein</keyword>
<dbReference type="STRING" id="1196081.A0A364LEI8"/>
<keyword evidence="11" id="KW-0326">Glycosidase</keyword>
<organism evidence="15 16">
    <name type="scientific">Talaromyces amestolkiae</name>
    <dbReference type="NCBI Taxonomy" id="1196081"/>
    <lineage>
        <taxon>Eukaryota</taxon>
        <taxon>Fungi</taxon>
        <taxon>Dikarya</taxon>
        <taxon>Ascomycota</taxon>
        <taxon>Pezizomycotina</taxon>
        <taxon>Eurotiomycetes</taxon>
        <taxon>Eurotiomycetidae</taxon>
        <taxon>Eurotiales</taxon>
        <taxon>Trichocomaceae</taxon>
        <taxon>Talaromyces</taxon>
        <taxon>Talaromyces sect. Talaromyces</taxon>
    </lineage>
</organism>
<evidence type="ECO:0000256" key="12">
    <source>
        <dbReference type="SAM" id="MobiDB-lite"/>
    </source>
</evidence>
<dbReference type="PANTHER" id="PTHR10357:SF208">
    <property type="entry name" value="ALPHA-AMYLASE"/>
    <property type="match status" value="1"/>
</dbReference>
<dbReference type="GO" id="GO:0004556">
    <property type="term" value="F:alpha-amylase activity"/>
    <property type="evidence" value="ECO:0007669"/>
    <property type="project" value="UniProtKB-EC"/>
</dbReference>
<evidence type="ECO:0000256" key="11">
    <source>
        <dbReference type="ARBA" id="ARBA00023295"/>
    </source>
</evidence>
<evidence type="ECO:0000256" key="1">
    <source>
        <dbReference type="ARBA" id="ARBA00000548"/>
    </source>
</evidence>
<dbReference type="GO" id="GO:0016052">
    <property type="term" value="P:carbohydrate catabolic process"/>
    <property type="evidence" value="ECO:0007669"/>
    <property type="project" value="InterPro"/>
</dbReference>
<keyword evidence="10" id="KW-0119">Carbohydrate metabolism</keyword>
<evidence type="ECO:0000256" key="13">
    <source>
        <dbReference type="SAM" id="SignalP"/>
    </source>
</evidence>
<sequence>MRSLALLVTVLAVSARANAASADDWAKRSIYQVITDRYARSVDSTGDCNITKYCGGTWSGLVDKLDYIQGMGFTAVQVSPIQENLPEDTIYGEAFHGYWPQNLYGLNAHFGTADDLKHLVSELHKRDMYLMVDVVANELAYSIGETNMTATNSTLIDYSVFAPFNRSSDFNPYCAIMDWSNQTEYTNCWLGYEGVATPRIKTTDPAIAATLDQWIADLVSTYSIDGIRIDGAKQIESSFFPNFTQSAGVYAMGEVYDGDAELMCGYQNLTSGLENYALYGKIIDAFTAGKMADLVSMVGAIRQACHSPQYLSNFIENQDNPRFASLTQDIALAKNALAFTILSDGIPKMYYGQEQHLSGNYSPYNRQALWPTQYNSSTELYNLTATLNKLRAHAISIDDHYITNWSSILYTDGSTYATRKGPNGAQIVAILSNQGLQGGDYTLQVPGVADPGTNLTEVTLCETVVAGFAFCLLRYYCSIDRLDIIIGYTSMVSKTSAAVALLAGSALAQNATTISATGCVDTSGMTTCLSTAETKYESCMAAAGGSDEVVIACQWTEWVDQMLCYQASCWNKIYSCEYQFLVSEYLEQLTTSPSIPYYPAPDNAPGGCSCNLGEVFTNITASIDAAGSACSKYSTSISSALETCECCGWSAAVSAFYGICPDTSPNGLGISSIDNQAINFEKFSGSCAGLTADTCAQYGFYSADNGTFLDPTALPAAGTNPLSTTAGPSSLTSPPAGETITWSLNSQTFTVTAAPYNAKNAGSGTTATGTAASATGSGATGTASKGSTGTTTATGTVLTGPVKTGAATKLQGFTESWNVGLLSLFGMVVML</sequence>
<evidence type="ECO:0000256" key="8">
    <source>
        <dbReference type="ARBA" id="ARBA00023157"/>
    </source>
</evidence>
<feature type="region of interest" description="Disordered" evidence="12">
    <location>
        <begin position="762"/>
        <end position="795"/>
    </location>
</feature>
<dbReference type="PANTHER" id="PTHR10357">
    <property type="entry name" value="ALPHA-AMYLASE FAMILY MEMBER"/>
    <property type="match status" value="1"/>
</dbReference>
<dbReference type="AlphaFoldDB" id="A0A364LEI8"/>
<evidence type="ECO:0000256" key="4">
    <source>
        <dbReference type="ARBA" id="ARBA00012595"/>
    </source>
</evidence>
<comment type="cofactor">
    <cofactor evidence="2">
        <name>Ca(2+)</name>
        <dbReference type="ChEBI" id="CHEBI:29108"/>
    </cofactor>
</comment>
<evidence type="ECO:0000256" key="3">
    <source>
        <dbReference type="ARBA" id="ARBA00008061"/>
    </source>
</evidence>
<dbReference type="Proteomes" id="UP000249363">
    <property type="component" value="Unassembled WGS sequence"/>
</dbReference>
<dbReference type="GO" id="GO:0005509">
    <property type="term" value="F:calcium ion binding"/>
    <property type="evidence" value="ECO:0007669"/>
    <property type="project" value="InterPro"/>
</dbReference>
<keyword evidence="6" id="KW-0378">Hydrolase</keyword>
<accession>A0A364LEI8</accession>
<dbReference type="InterPro" id="IPR006047">
    <property type="entry name" value="GH13_cat_dom"/>
</dbReference>
<keyword evidence="8" id="KW-1015">Disulfide bond</keyword>
<keyword evidence="13" id="KW-0732">Signal</keyword>
<reference evidence="15 16" key="1">
    <citation type="journal article" date="2017" name="Biotechnol. Biofuels">
        <title>Differential beta-glucosidase expression as a function of carbon source availability in Talaromyces amestolkiae: a genomic and proteomic approach.</title>
        <authorList>
            <person name="de Eugenio L.I."/>
            <person name="Mendez-Liter J.A."/>
            <person name="Nieto-Dominguez M."/>
            <person name="Alonso L."/>
            <person name="Gil-Munoz J."/>
            <person name="Barriuso J."/>
            <person name="Prieto A."/>
            <person name="Martinez M.J."/>
        </authorList>
    </citation>
    <scope>NUCLEOTIDE SEQUENCE [LARGE SCALE GENOMIC DNA]</scope>
    <source>
        <strain evidence="15 16">CIB</strain>
    </source>
</reference>
<dbReference type="SUPFAM" id="SSF51011">
    <property type="entry name" value="Glycosyl hydrolase domain"/>
    <property type="match status" value="1"/>
</dbReference>